<protein>
    <submittedName>
        <fullName evidence="1">Uncharacterized protein</fullName>
    </submittedName>
</protein>
<name>A0A6C0DP97_9ZZZZ</name>
<reference evidence="1" key="1">
    <citation type="journal article" date="2020" name="Nature">
        <title>Giant virus diversity and host interactions through global metagenomics.</title>
        <authorList>
            <person name="Schulz F."/>
            <person name="Roux S."/>
            <person name="Paez-Espino D."/>
            <person name="Jungbluth S."/>
            <person name="Walsh D.A."/>
            <person name="Denef V.J."/>
            <person name="McMahon K.D."/>
            <person name="Konstantinidis K.T."/>
            <person name="Eloe-Fadrosh E.A."/>
            <person name="Kyrpides N.C."/>
            <person name="Woyke T."/>
        </authorList>
    </citation>
    <scope>NUCLEOTIDE SEQUENCE</scope>
    <source>
        <strain evidence="1">GVMAG-M-3300023174-3</strain>
    </source>
</reference>
<accession>A0A6C0DP97</accession>
<dbReference type="AlphaFoldDB" id="A0A6C0DP97"/>
<evidence type="ECO:0000313" key="1">
    <source>
        <dbReference type="EMBL" id="QHT18040.1"/>
    </source>
</evidence>
<sequence>MAQTRKNNIRKRNNRTLRGGAVLGYEKKDFTKELQILVNTCVGNEKKNKDARQKLLQDNLLFAAWVFAIIASKNKLDFPPLGPRSPDKVAYQDKRIRLILQAISEYDKNAQGTTPLQYTLGKWGAAQQAIMNVRTLASKGKRTGKAVANTSTSATKDYTSKENTALLKKPEKKSWLVGY</sequence>
<dbReference type="EMBL" id="MN739647">
    <property type="protein sequence ID" value="QHT18040.1"/>
    <property type="molecule type" value="Genomic_DNA"/>
</dbReference>
<organism evidence="1">
    <name type="scientific">viral metagenome</name>
    <dbReference type="NCBI Taxonomy" id="1070528"/>
    <lineage>
        <taxon>unclassified sequences</taxon>
        <taxon>metagenomes</taxon>
        <taxon>organismal metagenomes</taxon>
    </lineage>
</organism>
<proteinExistence type="predicted"/>